<keyword evidence="8" id="KW-0677">Repeat</keyword>
<dbReference type="FunFam" id="3.80.10.10:FF:000111">
    <property type="entry name" value="LRR receptor-like serine/threonine-protein kinase ERECTA"/>
    <property type="match status" value="1"/>
</dbReference>
<evidence type="ECO:0000259" key="15">
    <source>
        <dbReference type="Pfam" id="PF08263"/>
    </source>
</evidence>
<dbReference type="SMART" id="SM00369">
    <property type="entry name" value="LRR_TYP"/>
    <property type="match status" value="9"/>
</dbReference>
<evidence type="ECO:0000256" key="12">
    <source>
        <dbReference type="ARBA" id="ARBA00023180"/>
    </source>
</evidence>
<comment type="caution">
    <text evidence="16">The sequence shown here is derived from an EMBL/GenBank/DDBJ whole genome shotgun (WGS) entry which is preliminary data.</text>
</comment>
<organism evidence="16 17">
    <name type="scientific">Panicum virgatum</name>
    <name type="common">Blackwell switchgrass</name>
    <dbReference type="NCBI Taxonomy" id="38727"/>
    <lineage>
        <taxon>Eukaryota</taxon>
        <taxon>Viridiplantae</taxon>
        <taxon>Streptophyta</taxon>
        <taxon>Embryophyta</taxon>
        <taxon>Tracheophyta</taxon>
        <taxon>Spermatophyta</taxon>
        <taxon>Magnoliopsida</taxon>
        <taxon>Liliopsida</taxon>
        <taxon>Poales</taxon>
        <taxon>Poaceae</taxon>
        <taxon>PACMAD clade</taxon>
        <taxon>Panicoideae</taxon>
        <taxon>Panicodae</taxon>
        <taxon>Paniceae</taxon>
        <taxon>Panicinae</taxon>
        <taxon>Panicum</taxon>
        <taxon>Panicum sect. Hiantes</taxon>
    </lineage>
</organism>
<dbReference type="GO" id="GO:0009742">
    <property type="term" value="P:brassinosteroid mediated signaling pathway"/>
    <property type="evidence" value="ECO:0007669"/>
    <property type="project" value="UniProtKB-KW"/>
</dbReference>
<evidence type="ECO:0000256" key="13">
    <source>
        <dbReference type="SAM" id="Phobius"/>
    </source>
</evidence>
<dbReference type="Pfam" id="PF00560">
    <property type="entry name" value="LRR_1"/>
    <property type="match status" value="7"/>
</dbReference>
<evidence type="ECO:0000256" key="5">
    <source>
        <dbReference type="ARBA" id="ARBA00022626"/>
    </source>
</evidence>
<evidence type="ECO:0000256" key="9">
    <source>
        <dbReference type="ARBA" id="ARBA00022989"/>
    </source>
</evidence>
<keyword evidence="11" id="KW-0675">Receptor</keyword>
<keyword evidence="6 13" id="KW-0812">Transmembrane</keyword>
<proteinExistence type="inferred from homology"/>
<dbReference type="Proteomes" id="UP000823388">
    <property type="component" value="Chromosome 8K"/>
</dbReference>
<name>A0A8T0PSH2_PANVG</name>
<accession>A0A8T0PSH2</accession>
<dbReference type="SUPFAM" id="SSF52058">
    <property type="entry name" value="L domain-like"/>
    <property type="match status" value="3"/>
</dbReference>
<evidence type="ECO:0000256" key="11">
    <source>
        <dbReference type="ARBA" id="ARBA00023170"/>
    </source>
</evidence>
<dbReference type="PROSITE" id="PS51450">
    <property type="entry name" value="LRR"/>
    <property type="match status" value="1"/>
</dbReference>
<keyword evidence="7 14" id="KW-0732">Signal</keyword>
<reference evidence="16" key="1">
    <citation type="submission" date="2020-05" db="EMBL/GenBank/DDBJ databases">
        <title>WGS assembly of Panicum virgatum.</title>
        <authorList>
            <person name="Lovell J.T."/>
            <person name="Jenkins J."/>
            <person name="Shu S."/>
            <person name="Juenger T.E."/>
            <person name="Schmutz J."/>
        </authorList>
    </citation>
    <scope>NUCLEOTIDE SEQUENCE</scope>
    <source>
        <strain evidence="16">AP13</strain>
    </source>
</reference>
<evidence type="ECO:0000256" key="1">
    <source>
        <dbReference type="ARBA" id="ARBA00004251"/>
    </source>
</evidence>
<dbReference type="SMART" id="SM00365">
    <property type="entry name" value="LRR_SD22"/>
    <property type="match status" value="5"/>
</dbReference>
<evidence type="ECO:0000256" key="3">
    <source>
        <dbReference type="ARBA" id="ARBA00022475"/>
    </source>
</evidence>
<evidence type="ECO:0000256" key="8">
    <source>
        <dbReference type="ARBA" id="ARBA00022737"/>
    </source>
</evidence>
<dbReference type="EMBL" id="CM029051">
    <property type="protein sequence ID" value="KAG2561024.1"/>
    <property type="molecule type" value="Genomic_DNA"/>
</dbReference>
<keyword evidence="10 13" id="KW-0472">Membrane</keyword>
<evidence type="ECO:0000256" key="10">
    <source>
        <dbReference type="ARBA" id="ARBA00023136"/>
    </source>
</evidence>
<evidence type="ECO:0000313" key="16">
    <source>
        <dbReference type="EMBL" id="KAG2561024.1"/>
    </source>
</evidence>
<protein>
    <recommendedName>
        <fullName evidence="15">Leucine-rich repeat-containing N-terminal plant-type domain-containing protein</fullName>
    </recommendedName>
</protein>
<gene>
    <name evidence="16" type="ORF">PVAP13_8KG247400</name>
</gene>
<dbReference type="InterPro" id="IPR032675">
    <property type="entry name" value="LRR_dom_sf"/>
</dbReference>
<feature type="signal peptide" evidence="14">
    <location>
        <begin position="1"/>
        <end position="29"/>
    </location>
</feature>
<keyword evidence="12" id="KW-0325">Glycoprotein</keyword>
<dbReference type="Gene3D" id="3.80.10.10">
    <property type="entry name" value="Ribonuclease Inhibitor"/>
    <property type="match status" value="3"/>
</dbReference>
<evidence type="ECO:0000256" key="6">
    <source>
        <dbReference type="ARBA" id="ARBA00022692"/>
    </source>
</evidence>
<dbReference type="PRINTS" id="PR00019">
    <property type="entry name" value="LEURICHRPT"/>
</dbReference>
<keyword evidence="9 13" id="KW-1133">Transmembrane helix</keyword>
<dbReference type="InterPro" id="IPR003591">
    <property type="entry name" value="Leu-rich_rpt_typical-subtyp"/>
</dbReference>
<dbReference type="FunFam" id="3.80.10.10:FF:000649">
    <property type="entry name" value="Leucine Rich Repeat family protein"/>
    <property type="match status" value="1"/>
</dbReference>
<dbReference type="InterPro" id="IPR046956">
    <property type="entry name" value="RLP23-like"/>
</dbReference>
<sequence>MNMAMLSFFQISISLLLCTQTTISTEAFAADPNDTTKTNNRCRAHERSALLAFRAGLSDPSNRLSSWEGVDCCQWHGVRCSNRTGHVIGIDLGDGGCDLFGVPGMQALGGNISSSLAGLRYLQHLDLSCNKFDNPRIPGFLGSLHELRYLDLSQSSFTGRIPPQLGNLSHLHHLSLASDSFVMIEPQPSSMLYTDDITWLSRLSSLEYLNMEAVNLSTAANWVPVVNMLSSLKFLRLARCQLPGSRYSSLHSNLTSLETLDISENHLHEPIAPNWFWDLSNLKDLYASMNHFYGTIPYELGNMTSIVWLDLGLNNLVGMIPPTLKNLCNLEGLSLDQNNISGTLTEFCQHLPSCSRGKPKTLFPPYSNATRSQPAKLSEPLSNLTLLDLAFNELRGAVPPWIGEFTKLEILDLRFNSLHGVMHQGHLSGLKRLKDLRLSGNSIAITVNSSWVPPFNLEEVELASCQLGPKFPAWLRWQTNVDYLDLSNTSISDSLPDWFWEVFSSVLDLNMRNNQITGVLPPTMESMAIEALVLGSNQFSGPIPNLPTNLYILDLSRNNISGPIHVNFGDLLGLEMILLFDNAISGRIPSSLCNLSSLRLLDLSENELTGPSPDCVFNASQGRLQSLSLRNNKLSGEFPSFLRSCQYLSFLDLTENQFHGTLPPWIGEELPSLVFLRLRSNMFNGDIPVDLITKLDNLQYLDLAYNRLSGNMPHSIVNLKGMTQTPNSLDSGIFFSLGSEYISLVDYTENITIVTKGQERLYTGEIVFMVNMDLSCNNLTGNIPEEIGTLIALTSLNLSSNAFSGEIPETIGALVQVESLDLSHNELSGEIPTSLSALRSLSHLNLSYNNLTGKIPSGNQLQVLDDLATVYIGNPGLCGDPLSKKCPEDGLPDDTLKDHQHRSDDVFLFVAIGSGFVMGIMAVFYVFLFKTNWRVLCFAFYDRLYDEIYVQVVVSFNLLMRSIGRS</sequence>
<keyword evidence="3" id="KW-1003">Cell membrane</keyword>
<evidence type="ECO:0000313" key="17">
    <source>
        <dbReference type="Proteomes" id="UP000823388"/>
    </source>
</evidence>
<feature type="domain" description="Leucine-rich repeat-containing N-terminal plant-type" evidence="15">
    <location>
        <begin position="45"/>
        <end position="81"/>
    </location>
</feature>
<keyword evidence="5" id="KW-1070">Brassinosteroid signaling pathway</keyword>
<keyword evidence="4" id="KW-0433">Leucine-rich repeat</keyword>
<feature type="chain" id="PRO_5035852774" description="Leucine-rich repeat-containing N-terminal plant-type domain-containing protein" evidence="14">
    <location>
        <begin position="30"/>
        <end position="966"/>
    </location>
</feature>
<comment type="subcellular location">
    <subcellularLocation>
        <location evidence="1">Cell membrane</location>
        <topology evidence="1">Single-pass type I membrane protein</topology>
    </subcellularLocation>
</comment>
<dbReference type="FunFam" id="3.80.10.10:FF:000041">
    <property type="entry name" value="LRR receptor-like serine/threonine-protein kinase ERECTA"/>
    <property type="match status" value="1"/>
</dbReference>
<dbReference type="InterPro" id="IPR013210">
    <property type="entry name" value="LRR_N_plant-typ"/>
</dbReference>
<dbReference type="InterPro" id="IPR001611">
    <property type="entry name" value="Leu-rich_rpt"/>
</dbReference>
<dbReference type="AlphaFoldDB" id="A0A8T0PSH2"/>
<evidence type="ECO:0000256" key="4">
    <source>
        <dbReference type="ARBA" id="ARBA00022614"/>
    </source>
</evidence>
<evidence type="ECO:0000256" key="7">
    <source>
        <dbReference type="ARBA" id="ARBA00022729"/>
    </source>
</evidence>
<dbReference type="Pfam" id="PF13855">
    <property type="entry name" value="LRR_8"/>
    <property type="match status" value="2"/>
</dbReference>
<dbReference type="OrthoDB" id="1907415at2759"/>
<dbReference type="PANTHER" id="PTHR48063">
    <property type="entry name" value="LRR RECEPTOR-LIKE KINASE"/>
    <property type="match status" value="1"/>
</dbReference>
<dbReference type="Pfam" id="PF08263">
    <property type="entry name" value="LRRNT_2"/>
    <property type="match status" value="1"/>
</dbReference>
<dbReference type="PANTHER" id="PTHR48063:SF72">
    <property type="entry name" value="HCRVF1 PROTEIN-LIKE"/>
    <property type="match status" value="1"/>
</dbReference>
<evidence type="ECO:0000256" key="14">
    <source>
        <dbReference type="SAM" id="SignalP"/>
    </source>
</evidence>
<dbReference type="GO" id="GO:0005886">
    <property type="term" value="C:plasma membrane"/>
    <property type="evidence" value="ECO:0007669"/>
    <property type="project" value="UniProtKB-SubCell"/>
</dbReference>
<dbReference type="Pfam" id="PF13516">
    <property type="entry name" value="LRR_6"/>
    <property type="match status" value="1"/>
</dbReference>
<evidence type="ECO:0000256" key="2">
    <source>
        <dbReference type="ARBA" id="ARBA00009592"/>
    </source>
</evidence>
<keyword evidence="17" id="KW-1185">Reference proteome</keyword>
<dbReference type="FunFam" id="3.80.10.10:FF:001347">
    <property type="entry name" value="LRR receptor-like serine/threonine-protein kinase GSO2"/>
    <property type="match status" value="1"/>
</dbReference>
<feature type="transmembrane region" description="Helical" evidence="13">
    <location>
        <begin position="906"/>
        <end position="928"/>
    </location>
</feature>
<comment type="similarity">
    <text evidence="2">Belongs to the RLP family.</text>
</comment>